<name>A0A4D9E8X4_9SAUR</name>
<keyword evidence="8 13" id="KW-0675">Receptor</keyword>
<evidence type="ECO:0000256" key="6">
    <source>
        <dbReference type="ARBA" id="ARBA00023136"/>
    </source>
</evidence>
<evidence type="ECO:0000313" key="14">
    <source>
        <dbReference type="Proteomes" id="UP000297703"/>
    </source>
</evidence>
<dbReference type="InterPro" id="IPR003599">
    <property type="entry name" value="Ig_sub"/>
</dbReference>
<evidence type="ECO:0000256" key="11">
    <source>
        <dbReference type="SAM" id="SignalP"/>
    </source>
</evidence>
<evidence type="ECO:0000256" key="7">
    <source>
        <dbReference type="ARBA" id="ARBA00023157"/>
    </source>
</evidence>
<accession>A0A4D9E8X4</accession>
<dbReference type="Pfam" id="PF07686">
    <property type="entry name" value="V-set"/>
    <property type="match status" value="1"/>
</dbReference>
<dbReference type="PANTHER" id="PTHR25466">
    <property type="entry name" value="T-LYMPHOCYTE ACTIVATION ANTIGEN"/>
    <property type="match status" value="1"/>
</dbReference>
<evidence type="ECO:0000313" key="13">
    <source>
        <dbReference type="EMBL" id="TFK06636.1"/>
    </source>
</evidence>
<keyword evidence="3" id="KW-0812">Transmembrane</keyword>
<evidence type="ECO:0000256" key="5">
    <source>
        <dbReference type="ARBA" id="ARBA00022989"/>
    </source>
</evidence>
<evidence type="ECO:0000256" key="3">
    <source>
        <dbReference type="ARBA" id="ARBA00022692"/>
    </source>
</evidence>
<keyword evidence="10" id="KW-0393">Immunoglobulin domain</keyword>
<organism evidence="13 14">
    <name type="scientific">Platysternon megacephalum</name>
    <name type="common">big-headed turtle</name>
    <dbReference type="NCBI Taxonomy" id="55544"/>
    <lineage>
        <taxon>Eukaryota</taxon>
        <taxon>Metazoa</taxon>
        <taxon>Chordata</taxon>
        <taxon>Craniata</taxon>
        <taxon>Vertebrata</taxon>
        <taxon>Euteleostomi</taxon>
        <taxon>Archelosauria</taxon>
        <taxon>Testudinata</taxon>
        <taxon>Testudines</taxon>
        <taxon>Cryptodira</taxon>
        <taxon>Durocryptodira</taxon>
        <taxon>Testudinoidea</taxon>
        <taxon>Platysternidae</taxon>
        <taxon>Platysternon</taxon>
    </lineage>
</organism>
<dbReference type="SMART" id="SM00409">
    <property type="entry name" value="IG"/>
    <property type="match status" value="1"/>
</dbReference>
<dbReference type="AlphaFoldDB" id="A0A4D9E8X4"/>
<dbReference type="GO" id="GO:0042130">
    <property type="term" value="P:negative regulation of T cell proliferation"/>
    <property type="evidence" value="ECO:0007669"/>
    <property type="project" value="TreeGrafter"/>
</dbReference>
<dbReference type="InterPro" id="IPR036179">
    <property type="entry name" value="Ig-like_dom_sf"/>
</dbReference>
<evidence type="ECO:0000256" key="8">
    <source>
        <dbReference type="ARBA" id="ARBA00023170"/>
    </source>
</evidence>
<dbReference type="InterPro" id="IPR013783">
    <property type="entry name" value="Ig-like_fold"/>
</dbReference>
<feature type="domain" description="Ig-like" evidence="12">
    <location>
        <begin position="24"/>
        <end position="126"/>
    </location>
</feature>
<dbReference type="GO" id="GO:0007166">
    <property type="term" value="P:cell surface receptor signaling pathway"/>
    <property type="evidence" value="ECO:0007669"/>
    <property type="project" value="TreeGrafter"/>
</dbReference>
<protein>
    <submittedName>
        <fullName evidence="13">Coxsackievirus and adenovirus receptor-like protein</fullName>
    </submittedName>
</protein>
<evidence type="ECO:0000256" key="2">
    <source>
        <dbReference type="ARBA" id="ARBA00022475"/>
    </source>
</evidence>
<dbReference type="InterPro" id="IPR013106">
    <property type="entry name" value="Ig_V-set"/>
</dbReference>
<dbReference type="InterPro" id="IPR007110">
    <property type="entry name" value="Ig-like_dom"/>
</dbReference>
<dbReference type="SUPFAM" id="SSF48726">
    <property type="entry name" value="Immunoglobulin"/>
    <property type="match status" value="1"/>
</dbReference>
<gene>
    <name evidence="13" type="ORF">DR999_PMT10527</name>
</gene>
<dbReference type="Proteomes" id="UP000297703">
    <property type="component" value="Unassembled WGS sequence"/>
</dbReference>
<keyword evidence="7" id="KW-1015">Disulfide bond</keyword>
<keyword evidence="6" id="KW-0472">Membrane</keyword>
<dbReference type="GO" id="GO:0031295">
    <property type="term" value="P:T cell costimulation"/>
    <property type="evidence" value="ECO:0007669"/>
    <property type="project" value="TreeGrafter"/>
</dbReference>
<dbReference type="EMBL" id="QXTE01000095">
    <property type="protein sequence ID" value="TFK06636.1"/>
    <property type="molecule type" value="Genomic_DNA"/>
</dbReference>
<keyword evidence="5" id="KW-1133">Transmembrane helix</keyword>
<dbReference type="GO" id="GO:0006955">
    <property type="term" value="P:immune response"/>
    <property type="evidence" value="ECO:0007669"/>
    <property type="project" value="TreeGrafter"/>
</dbReference>
<keyword evidence="2" id="KW-1003">Cell membrane</keyword>
<keyword evidence="4 11" id="KW-0732">Signal</keyword>
<feature type="chain" id="PRO_5020035327" evidence="11">
    <location>
        <begin position="22"/>
        <end position="176"/>
    </location>
</feature>
<dbReference type="Gene3D" id="2.60.40.10">
    <property type="entry name" value="Immunoglobulins"/>
    <property type="match status" value="1"/>
</dbReference>
<dbReference type="GO" id="GO:0071222">
    <property type="term" value="P:cellular response to lipopolysaccharide"/>
    <property type="evidence" value="ECO:0007669"/>
    <property type="project" value="TreeGrafter"/>
</dbReference>
<evidence type="ECO:0000256" key="10">
    <source>
        <dbReference type="ARBA" id="ARBA00023319"/>
    </source>
</evidence>
<dbReference type="GO" id="GO:0042102">
    <property type="term" value="P:positive regulation of T cell proliferation"/>
    <property type="evidence" value="ECO:0007669"/>
    <property type="project" value="TreeGrafter"/>
</dbReference>
<comment type="caution">
    <text evidence="13">The sequence shown here is derived from an EMBL/GenBank/DDBJ whole genome shotgun (WGS) entry which is preliminary data.</text>
</comment>
<dbReference type="PANTHER" id="PTHR25466:SF9">
    <property type="entry name" value="FIBRONECTIN TYPE-III DOMAIN-CONTAINING PROTEIN"/>
    <property type="match status" value="1"/>
</dbReference>
<dbReference type="OrthoDB" id="9418366at2759"/>
<reference evidence="13 14" key="2">
    <citation type="submission" date="2019-04" db="EMBL/GenBank/DDBJ databases">
        <title>The genome sequence of big-headed turtle.</title>
        <authorList>
            <person name="Gong S."/>
        </authorList>
    </citation>
    <scope>NUCLEOTIDE SEQUENCE [LARGE SCALE GENOMIC DNA]</scope>
    <source>
        <strain evidence="13">DO16091913</strain>
        <tissue evidence="13">Muscle</tissue>
    </source>
</reference>
<dbReference type="InterPro" id="IPR051713">
    <property type="entry name" value="T-cell_Activation_Regulation"/>
</dbReference>
<comment type="subcellular location">
    <subcellularLocation>
        <location evidence="1">Cell membrane</location>
        <topology evidence="1">Single-pass type I membrane protein</topology>
    </subcellularLocation>
</comment>
<sequence>MGRDLLHLGFLVTVLQQLACPAEPCGNTSHTQLHAQVGENVSMSCNFSVYDPREAPMVQWNYWNQTNNTENINLYISRNGNENRFYYRPHFEGRTWVNATGLVHGDATLHLAGVTTSDQGNFSCFVALVVDCVSVEVQLWVSEHHQQSRLELDCGLAATCFSGLVLSLAAAVTLCV</sequence>
<keyword evidence="14" id="KW-1185">Reference proteome</keyword>
<dbReference type="GO" id="GO:0009897">
    <property type="term" value="C:external side of plasma membrane"/>
    <property type="evidence" value="ECO:0007669"/>
    <property type="project" value="TreeGrafter"/>
</dbReference>
<evidence type="ECO:0000256" key="9">
    <source>
        <dbReference type="ARBA" id="ARBA00023180"/>
    </source>
</evidence>
<reference evidence="13 14" key="1">
    <citation type="submission" date="2019-04" db="EMBL/GenBank/DDBJ databases">
        <title>Draft genome of the big-headed turtle Platysternon megacephalum.</title>
        <authorList>
            <person name="Gong S."/>
        </authorList>
    </citation>
    <scope>NUCLEOTIDE SEQUENCE [LARGE SCALE GENOMIC DNA]</scope>
    <source>
        <strain evidence="13">DO16091913</strain>
        <tissue evidence="13">Muscle</tissue>
    </source>
</reference>
<keyword evidence="9" id="KW-0325">Glycoprotein</keyword>
<dbReference type="PROSITE" id="PS50835">
    <property type="entry name" value="IG_LIKE"/>
    <property type="match status" value="1"/>
</dbReference>
<feature type="signal peptide" evidence="11">
    <location>
        <begin position="1"/>
        <end position="21"/>
    </location>
</feature>
<evidence type="ECO:0000259" key="12">
    <source>
        <dbReference type="PROSITE" id="PS50835"/>
    </source>
</evidence>
<evidence type="ECO:0000256" key="4">
    <source>
        <dbReference type="ARBA" id="ARBA00022729"/>
    </source>
</evidence>
<proteinExistence type="predicted"/>
<evidence type="ECO:0000256" key="1">
    <source>
        <dbReference type="ARBA" id="ARBA00004251"/>
    </source>
</evidence>